<keyword evidence="1" id="KW-1133">Transmembrane helix</keyword>
<feature type="transmembrane region" description="Helical" evidence="1">
    <location>
        <begin position="20"/>
        <end position="45"/>
    </location>
</feature>
<keyword evidence="1" id="KW-0812">Transmembrane</keyword>
<organism evidence="2">
    <name type="scientific">Pediastrum duplex</name>
    <name type="common">Green alga</name>
    <dbReference type="NCBI Taxonomy" id="3105"/>
    <lineage>
        <taxon>Eukaryota</taxon>
        <taxon>Viridiplantae</taxon>
        <taxon>Chlorophyta</taxon>
        <taxon>core chlorophytes</taxon>
        <taxon>Chlorophyceae</taxon>
        <taxon>CS clade</taxon>
        <taxon>Sphaeropleales</taxon>
        <taxon>Hydrodictyaceae</taxon>
        <taxon>Pediastrum</taxon>
    </lineage>
</organism>
<sequence>MTIYSQKIENNFIFLSARFFFALFLHLCFFACFGSFHFGAVFASVQLHQLCRSRRLFAPSVRHSRIAEELTMSCLCIGVSVFHSFGLAWPNHRRTDSAPEARS</sequence>
<geneLocation type="chloroplast" evidence="2"/>
<keyword evidence="2" id="KW-0150">Chloroplast</keyword>
<dbReference type="EMBL" id="MF276980">
    <property type="protein sequence ID" value="AWI68457.1"/>
    <property type="molecule type" value="Genomic_DNA"/>
</dbReference>
<keyword evidence="1" id="KW-0472">Membrane</keyword>
<reference evidence="2" key="1">
    <citation type="journal article" date="2018" name="Am. J. Bot.">
        <title>Organellar phylogenomics inform systematics in the green algal family Hydrodictyaceae (Chlorophyceae) and provide clues to the complex evolutionary history of plastid genomes in the green algal tree of life.</title>
        <authorList>
            <person name="McManus H.A."/>
            <person name="Fucikova K."/>
            <person name="Lewis P.O."/>
            <person name="Lewis L.A."/>
            <person name="Karol K.G."/>
        </authorList>
    </citation>
    <scope>NUCLEOTIDE SEQUENCE</scope>
</reference>
<dbReference type="AlphaFoldDB" id="A0A2U8GIF9"/>
<keyword evidence="2" id="KW-0934">Plastid</keyword>
<accession>A0A2U8GIF9</accession>
<evidence type="ECO:0000313" key="2">
    <source>
        <dbReference type="EMBL" id="AWI68457.1"/>
    </source>
</evidence>
<name>A0A2U8GIF9_PEDDU</name>
<evidence type="ECO:0000256" key="1">
    <source>
        <dbReference type="SAM" id="Phobius"/>
    </source>
</evidence>
<proteinExistence type="predicted"/>
<protein>
    <submittedName>
        <fullName evidence="2">Uncharacterized protein</fullName>
    </submittedName>
</protein>